<dbReference type="VEuPathDB" id="TriTrypDB:ADEAN_000998400"/>
<evidence type="ECO:0000256" key="1">
    <source>
        <dbReference type="SAM" id="MobiDB-lite"/>
    </source>
</evidence>
<dbReference type="Proteomes" id="UP000515908">
    <property type="component" value="Chromosome 26"/>
</dbReference>
<proteinExistence type="predicted"/>
<protein>
    <submittedName>
        <fullName evidence="3">Uncharacterized protein</fullName>
    </submittedName>
</protein>
<evidence type="ECO:0000313" key="3">
    <source>
        <dbReference type="EMBL" id="CAD2222440.1"/>
    </source>
</evidence>
<evidence type="ECO:0000256" key="2">
    <source>
        <dbReference type="SAM" id="Phobius"/>
    </source>
</evidence>
<dbReference type="AlphaFoldDB" id="A0A7G2CRR3"/>
<feature type="transmembrane region" description="Helical" evidence="2">
    <location>
        <begin position="111"/>
        <end position="129"/>
    </location>
</feature>
<keyword evidence="2" id="KW-0472">Membrane</keyword>
<accession>A0A7G2CRR3</accession>
<gene>
    <name evidence="3" type="ORF">ADEAN_000998400</name>
</gene>
<feature type="region of interest" description="Disordered" evidence="1">
    <location>
        <begin position="29"/>
        <end position="50"/>
    </location>
</feature>
<keyword evidence="2" id="KW-0812">Transmembrane</keyword>
<name>A0A7G2CRR3_9TRYP</name>
<keyword evidence="4" id="KW-1185">Reference proteome</keyword>
<organism evidence="3 4">
    <name type="scientific">Angomonas deanei</name>
    <dbReference type="NCBI Taxonomy" id="59799"/>
    <lineage>
        <taxon>Eukaryota</taxon>
        <taxon>Discoba</taxon>
        <taxon>Euglenozoa</taxon>
        <taxon>Kinetoplastea</taxon>
        <taxon>Metakinetoplastina</taxon>
        <taxon>Trypanosomatida</taxon>
        <taxon>Trypanosomatidae</taxon>
        <taxon>Strigomonadinae</taxon>
        <taxon>Angomonas</taxon>
    </lineage>
</organism>
<dbReference type="EMBL" id="LR877170">
    <property type="protein sequence ID" value="CAD2222440.1"/>
    <property type="molecule type" value="Genomic_DNA"/>
</dbReference>
<evidence type="ECO:0000313" key="4">
    <source>
        <dbReference type="Proteomes" id="UP000515908"/>
    </source>
</evidence>
<feature type="compositionally biased region" description="Basic and acidic residues" evidence="1">
    <location>
        <begin position="29"/>
        <end position="43"/>
    </location>
</feature>
<sequence>MQRRLLPSSSSLSLFSSLTTATRNFRKEHFEGPLDLKPGERGSRKGPPVAHSLPIYKTTHKLNHSVRWKNANLVANVAGGKDFRLRETQGEGTFDETGMYRDWLYGDERRYANYVGFVLGALAIFLFFYTMRMMSSETWDIPAPVLASQRKRLERESGINNNNNNNELEDVRLTEKEQRQDALAMLKRPQVISKSS</sequence>
<reference evidence="3 4" key="1">
    <citation type="submission" date="2020-08" db="EMBL/GenBank/DDBJ databases">
        <authorList>
            <person name="Newling K."/>
            <person name="Davey J."/>
            <person name="Forrester S."/>
        </authorList>
    </citation>
    <scope>NUCLEOTIDE SEQUENCE [LARGE SCALE GENOMIC DNA]</scope>
    <source>
        <strain evidence="4">Crithidia deanei Carvalho (ATCC PRA-265)</strain>
    </source>
</reference>
<keyword evidence="2" id="KW-1133">Transmembrane helix</keyword>